<comment type="caution">
    <text evidence="1">The sequence shown here is derived from an EMBL/GenBank/DDBJ whole genome shotgun (WGS) entry which is preliminary data.</text>
</comment>
<sequence>MAEKETLEARVSRLEKRHRDDVSARAESVQVSNCGACEFFGSFASFVLNKLESCVVLGETSVSVRYEESYRFGSIVFTLADWDHAVKFLEEIGLATRKYRNSEAIVSLKNS</sequence>
<evidence type="ECO:0000313" key="1">
    <source>
        <dbReference type="EMBL" id="OGF81814.1"/>
    </source>
</evidence>
<dbReference type="Proteomes" id="UP000178114">
    <property type="component" value="Unassembled WGS sequence"/>
</dbReference>
<dbReference type="AlphaFoldDB" id="A0A1F5X1N5"/>
<reference evidence="1 2" key="1">
    <citation type="journal article" date="2016" name="Nat. Commun.">
        <title>Thousands of microbial genomes shed light on interconnected biogeochemical processes in an aquifer system.</title>
        <authorList>
            <person name="Anantharaman K."/>
            <person name="Brown C.T."/>
            <person name="Hug L.A."/>
            <person name="Sharon I."/>
            <person name="Castelle C.J."/>
            <person name="Probst A.J."/>
            <person name="Thomas B.C."/>
            <person name="Singh A."/>
            <person name="Wilkins M.J."/>
            <person name="Karaoz U."/>
            <person name="Brodie E.L."/>
            <person name="Williams K.H."/>
            <person name="Hubbard S.S."/>
            <person name="Banfield J.F."/>
        </authorList>
    </citation>
    <scope>NUCLEOTIDE SEQUENCE [LARGE SCALE GENOMIC DNA]</scope>
</reference>
<accession>A0A1F5X1N5</accession>
<dbReference type="EMBL" id="MFID01000005">
    <property type="protein sequence ID" value="OGF81814.1"/>
    <property type="molecule type" value="Genomic_DNA"/>
</dbReference>
<name>A0A1F5X1N5_9BACT</name>
<protein>
    <submittedName>
        <fullName evidence="1">Uncharacterized protein</fullName>
    </submittedName>
</protein>
<proteinExistence type="predicted"/>
<gene>
    <name evidence="1" type="ORF">A2930_01475</name>
</gene>
<evidence type="ECO:0000313" key="2">
    <source>
        <dbReference type="Proteomes" id="UP000178114"/>
    </source>
</evidence>
<organism evidence="1 2">
    <name type="scientific">Candidatus Giovannonibacteria bacterium RIFCSPLOWO2_01_FULL_45_34</name>
    <dbReference type="NCBI Taxonomy" id="1798351"/>
    <lineage>
        <taxon>Bacteria</taxon>
        <taxon>Candidatus Giovannoniibacteriota</taxon>
    </lineage>
</organism>